<evidence type="ECO:0000259" key="4">
    <source>
        <dbReference type="SMART" id="SM00854"/>
    </source>
</evidence>
<dbReference type="InterPro" id="IPR029052">
    <property type="entry name" value="Metallo-depent_PP-like"/>
</dbReference>
<keyword evidence="3" id="KW-0472">Membrane</keyword>
<dbReference type="SUPFAM" id="SSF56300">
    <property type="entry name" value="Metallo-dependent phosphatases"/>
    <property type="match status" value="1"/>
</dbReference>
<feature type="compositionally biased region" description="Low complexity" evidence="2">
    <location>
        <begin position="72"/>
        <end position="81"/>
    </location>
</feature>
<dbReference type="PANTHER" id="PTHR33393:SF13">
    <property type="entry name" value="PGA BIOSYNTHESIS PROTEIN CAPA"/>
    <property type="match status" value="1"/>
</dbReference>
<dbReference type="Pfam" id="PF09587">
    <property type="entry name" value="PGA_cap"/>
    <property type="match status" value="1"/>
</dbReference>
<dbReference type="CDD" id="cd07381">
    <property type="entry name" value="MPP_CapA"/>
    <property type="match status" value="1"/>
</dbReference>
<keyword evidence="6" id="KW-1185">Reference proteome</keyword>
<dbReference type="PANTHER" id="PTHR33393">
    <property type="entry name" value="POLYGLUTAMINE SYNTHESIS ACCESSORY PROTEIN RV0574C-RELATED"/>
    <property type="match status" value="1"/>
</dbReference>
<keyword evidence="3" id="KW-0812">Transmembrane</keyword>
<dbReference type="Gene3D" id="3.60.21.10">
    <property type="match status" value="1"/>
</dbReference>
<organism evidence="5 6">
    <name type="scientific">Paenibacillus aquistagni</name>
    <dbReference type="NCBI Taxonomy" id="1852522"/>
    <lineage>
        <taxon>Bacteria</taxon>
        <taxon>Bacillati</taxon>
        <taxon>Bacillota</taxon>
        <taxon>Bacilli</taxon>
        <taxon>Bacillales</taxon>
        <taxon>Paenibacillaceae</taxon>
        <taxon>Paenibacillus</taxon>
    </lineage>
</organism>
<keyword evidence="3" id="KW-1133">Transmembrane helix</keyword>
<comment type="similarity">
    <text evidence="1">Belongs to the CapA family.</text>
</comment>
<dbReference type="EMBL" id="FXAZ01000005">
    <property type="protein sequence ID" value="SMG53652.1"/>
    <property type="molecule type" value="Genomic_DNA"/>
</dbReference>
<feature type="transmembrane region" description="Helical" evidence="3">
    <location>
        <begin position="21"/>
        <end position="45"/>
    </location>
</feature>
<dbReference type="InterPro" id="IPR019079">
    <property type="entry name" value="Capsule_synth_CapA"/>
</dbReference>
<evidence type="ECO:0000313" key="6">
    <source>
        <dbReference type="Proteomes" id="UP000193834"/>
    </source>
</evidence>
<dbReference type="Proteomes" id="UP000193834">
    <property type="component" value="Unassembled WGS sequence"/>
</dbReference>
<proteinExistence type="inferred from homology"/>
<gene>
    <name evidence="5" type="ORF">SAMN06295960_3539</name>
</gene>
<sequence length="423" mass="46120">MTTPTRADRTKKKRRQQKRRLALWFWINGSLAAAVGIVIVLGFYLDAWHLPAASSIASDSFSGPGLTKEENASPLAPAANSNEEKGDTSNKAASTKAVTEESKGIPSEEATVSLTFVGDMMHAGKVADVVNRLGHDYPYRDAAERFKQDDLTIGNVETPITTRGTPAKNKSFVYKSAPQMAQALSEAGMDVVNLANNHILDQGEQGLLDTFQYLNQANIAYVGAGKNEERAYQPVIVTRNGIRIAVLGFSRVIPEVSWYAGKSKPGVAATYDAAKAVAAIKQAASKADLVIVVAHWGVEKVDKPVAYQRQLAKAYIDAGADLIIGGHPHVLQGFEQYKNKWIVYSLGNFVFTRATEPKSWETMMLQAECSSKGACELQMKPYYTELGRAVPLTGAKGQALIKRVEDISYHTRITDEGFIRPKP</sequence>
<dbReference type="SMART" id="SM00854">
    <property type="entry name" value="PGA_cap"/>
    <property type="match status" value="1"/>
</dbReference>
<dbReference type="STRING" id="1852522.SAMN06295960_3539"/>
<accession>A0A1X7LK70</accession>
<reference evidence="5 6" key="1">
    <citation type="submission" date="2017-04" db="EMBL/GenBank/DDBJ databases">
        <authorList>
            <person name="Afonso C.L."/>
            <person name="Miller P.J."/>
            <person name="Scott M.A."/>
            <person name="Spackman E."/>
            <person name="Goraichik I."/>
            <person name="Dimitrov K.M."/>
            <person name="Suarez D.L."/>
            <person name="Swayne D.E."/>
        </authorList>
    </citation>
    <scope>NUCLEOTIDE SEQUENCE [LARGE SCALE GENOMIC DNA]</scope>
    <source>
        <strain evidence="5 6">11</strain>
    </source>
</reference>
<name>A0A1X7LK70_9BACL</name>
<feature type="region of interest" description="Disordered" evidence="2">
    <location>
        <begin position="59"/>
        <end position="105"/>
    </location>
</feature>
<feature type="domain" description="Capsule synthesis protein CapA" evidence="4">
    <location>
        <begin position="113"/>
        <end position="353"/>
    </location>
</feature>
<evidence type="ECO:0000256" key="3">
    <source>
        <dbReference type="SAM" id="Phobius"/>
    </source>
</evidence>
<dbReference type="RefSeq" id="WP_085496356.1">
    <property type="nucleotide sequence ID" value="NZ_FXAZ01000005.1"/>
</dbReference>
<protein>
    <submittedName>
        <fullName evidence="5">Poly-gamma-glutamate synthesis protein (Capsule biosynthesis protein)</fullName>
    </submittedName>
</protein>
<dbReference type="InterPro" id="IPR052169">
    <property type="entry name" value="CW_Biosynth-Accessory"/>
</dbReference>
<dbReference type="AlphaFoldDB" id="A0A1X7LK70"/>
<evidence type="ECO:0000256" key="1">
    <source>
        <dbReference type="ARBA" id="ARBA00005662"/>
    </source>
</evidence>
<dbReference type="OrthoDB" id="9810906at2"/>
<evidence type="ECO:0000256" key="2">
    <source>
        <dbReference type="SAM" id="MobiDB-lite"/>
    </source>
</evidence>
<evidence type="ECO:0000313" key="5">
    <source>
        <dbReference type="EMBL" id="SMG53652.1"/>
    </source>
</evidence>